<reference evidence="2 3" key="1">
    <citation type="submission" date="2013-09" db="EMBL/GenBank/DDBJ databases">
        <title>Corchorus capsularis genome sequencing.</title>
        <authorList>
            <person name="Alam M."/>
            <person name="Haque M.S."/>
            <person name="Islam M.S."/>
            <person name="Emdad E.M."/>
            <person name="Islam M.M."/>
            <person name="Ahmed B."/>
            <person name="Halim A."/>
            <person name="Hossen Q.M.M."/>
            <person name="Hossain M.Z."/>
            <person name="Ahmed R."/>
            <person name="Khan M.M."/>
            <person name="Islam R."/>
            <person name="Rashid M.M."/>
            <person name="Khan S.A."/>
            <person name="Rahman M.S."/>
            <person name="Alam M."/>
        </authorList>
    </citation>
    <scope>NUCLEOTIDE SEQUENCE [LARGE SCALE GENOMIC DNA]</scope>
    <source>
        <strain evidence="3">cv. CVL-1</strain>
        <tissue evidence="2">Whole seedling</tissue>
    </source>
</reference>
<name>A0A1R3J030_COCAP</name>
<evidence type="ECO:0000313" key="3">
    <source>
        <dbReference type="Proteomes" id="UP000188268"/>
    </source>
</evidence>
<comment type="caution">
    <text evidence="2">The sequence shown here is derived from an EMBL/GenBank/DDBJ whole genome shotgun (WGS) entry which is preliminary data.</text>
</comment>
<protein>
    <submittedName>
        <fullName evidence="2">Uncharacterized protein</fullName>
    </submittedName>
</protein>
<keyword evidence="3" id="KW-1185">Reference proteome</keyword>
<feature type="compositionally biased region" description="Polar residues" evidence="1">
    <location>
        <begin position="12"/>
        <end position="22"/>
    </location>
</feature>
<dbReference type="Gramene" id="OMO88185">
    <property type="protein sequence ID" value="OMO88185"/>
    <property type="gene ID" value="CCACVL1_08540"/>
</dbReference>
<dbReference type="Proteomes" id="UP000188268">
    <property type="component" value="Unassembled WGS sequence"/>
</dbReference>
<proteinExistence type="predicted"/>
<gene>
    <name evidence="2" type="ORF">CCACVL1_08540</name>
</gene>
<feature type="region of interest" description="Disordered" evidence="1">
    <location>
        <begin position="1"/>
        <end position="30"/>
    </location>
</feature>
<evidence type="ECO:0000313" key="2">
    <source>
        <dbReference type="EMBL" id="OMO88185.1"/>
    </source>
</evidence>
<accession>A0A1R3J030</accession>
<dbReference type="EMBL" id="AWWV01009070">
    <property type="protein sequence ID" value="OMO88185.1"/>
    <property type="molecule type" value="Genomic_DNA"/>
</dbReference>
<dbReference type="AlphaFoldDB" id="A0A1R3J030"/>
<organism evidence="2 3">
    <name type="scientific">Corchorus capsularis</name>
    <name type="common">Jute</name>
    <dbReference type="NCBI Taxonomy" id="210143"/>
    <lineage>
        <taxon>Eukaryota</taxon>
        <taxon>Viridiplantae</taxon>
        <taxon>Streptophyta</taxon>
        <taxon>Embryophyta</taxon>
        <taxon>Tracheophyta</taxon>
        <taxon>Spermatophyta</taxon>
        <taxon>Magnoliopsida</taxon>
        <taxon>eudicotyledons</taxon>
        <taxon>Gunneridae</taxon>
        <taxon>Pentapetalae</taxon>
        <taxon>rosids</taxon>
        <taxon>malvids</taxon>
        <taxon>Malvales</taxon>
        <taxon>Malvaceae</taxon>
        <taxon>Grewioideae</taxon>
        <taxon>Apeibeae</taxon>
        <taxon>Corchorus</taxon>
    </lineage>
</organism>
<evidence type="ECO:0000256" key="1">
    <source>
        <dbReference type="SAM" id="MobiDB-lite"/>
    </source>
</evidence>
<sequence length="30" mass="3497">MERKALWFAKSKTIQNSTNGPRNSRKKCSE</sequence>